<evidence type="ECO:0008006" key="6">
    <source>
        <dbReference type="Google" id="ProtNLM"/>
    </source>
</evidence>
<reference evidence="4 5" key="1">
    <citation type="submission" date="2014-12" db="EMBL/GenBank/DDBJ databases">
        <title>Genome assembly of Enhygromyxa salina DSM 15201.</title>
        <authorList>
            <person name="Sharma G."/>
            <person name="Subramanian S."/>
        </authorList>
    </citation>
    <scope>NUCLEOTIDE SEQUENCE [LARGE SCALE GENOMIC DNA]</scope>
    <source>
        <strain evidence="4 5">DSM 15201</strain>
    </source>
</reference>
<feature type="transmembrane region" description="Helical" evidence="2">
    <location>
        <begin position="262"/>
        <end position="288"/>
    </location>
</feature>
<gene>
    <name evidence="4" type="ORF">DB30_06408</name>
</gene>
<keyword evidence="1" id="KW-0175">Coiled coil</keyword>
<keyword evidence="3" id="KW-0732">Signal</keyword>
<name>A0A0C2D3Z9_9BACT</name>
<evidence type="ECO:0000313" key="4">
    <source>
        <dbReference type="EMBL" id="KIG14822.1"/>
    </source>
</evidence>
<sequence length="319" mass="33931">MTISMTNPTPTSTTSTPMTTAIRALAAGVVSLALALAPIGAHAAPAGGDEDELAEDPSAQALDEARQLFDAGVTRYSAAEYGEAVSFWLEAYDLIPPSYENRQIKAELIYNVARAQQKWFEIDKDVQHLRQSREILRRYLGEVDELYGDQAVIEREKIDEQIAEIDEQIAAWEAEQARREAELAERMRPKFDEEADAREARRNKAMIGAGAGLTALGFGGVGLLVTGIVLAGGAQARVGELPLEADILAREAAISRGETGNALMITGSLVAGVFLAAGLPLLAVGGAAEKKRKARRAELSGIGVGVFRGGLGVSLGGRF</sequence>
<comment type="caution">
    <text evidence="4">The sequence shown here is derived from an EMBL/GenBank/DDBJ whole genome shotgun (WGS) entry which is preliminary data.</text>
</comment>
<dbReference type="Proteomes" id="UP000031599">
    <property type="component" value="Unassembled WGS sequence"/>
</dbReference>
<feature type="chain" id="PRO_5002147074" description="Tetratricopeptide repeat protein" evidence="3">
    <location>
        <begin position="44"/>
        <end position="319"/>
    </location>
</feature>
<feature type="coiled-coil region" evidence="1">
    <location>
        <begin position="155"/>
        <end position="194"/>
    </location>
</feature>
<protein>
    <recommendedName>
        <fullName evidence="6">Tetratricopeptide repeat protein</fullName>
    </recommendedName>
</protein>
<evidence type="ECO:0000313" key="5">
    <source>
        <dbReference type="Proteomes" id="UP000031599"/>
    </source>
</evidence>
<evidence type="ECO:0000256" key="3">
    <source>
        <dbReference type="SAM" id="SignalP"/>
    </source>
</evidence>
<evidence type="ECO:0000256" key="1">
    <source>
        <dbReference type="SAM" id="Coils"/>
    </source>
</evidence>
<dbReference type="EMBL" id="JMCC02000066">
    <property type="protein sequence ID" value="KIG14822.1"/>
    <property type="molecule type" value="Genomic_DNA"/>
</dbReference>
<organism evidence="4 5">
    <name type="scientific">Enhygromyxa salina</name>
    <dbReference type="NCBI Taxonomy" id="215803"/>
    <lineage>
        <taxon>Bacteria</taxon>
        <taxon>Pseudomonadati</taxon>
        <taxon>Myxococcota</taxon>
        <taxon>Polyangia</taxon>
        <taxon>Nannocystales</taxon>
        <taxon>Nannocystaceae</taxon>
        <taxon>Enhygromyxa</taxon>
    </lineage>
</organism>
<dbReference type="AlphaFoldDB" id="A0A0C2D3Z9"/>
<keyword evidence="2" id="KW-0472">Membrane</keyword>
<accession>A0A0C2D3Z9</accession>
<evidence type="ECO:0000256" key="2">
    <source>
        <dbReference type="SAM" id="Phobius"/>
    </source>
</evidence>
<feature type="signal peptide" evidence="3">
    <location>
        <begin position="1"/>
        <end position="43"/>
    </location>
</feature>
<proteinExistence type="predicted"/>
<keyword evidence="2" id="KW-1133">Transmembrane helix</keyword>
<keyword evidence="2" id="KW-0812">Transmembrane</keyword>